<gene>
    <name evidence="2" type="ORF">EVOR1521_LOCUS26056</name>
</gene>
<evidence type="ECO:0000313" key="2">
    <source>
        <dbReference type="EMBL" id="CAJ1403370.1"/>
    </source>
</evidence>
<feature type="region of interest" description="Disordered" evidence="1">
    <location>
        <begin position="16"/>
        <end position="36"/>
    </location>
</feature>
<keyword evidence="3" id="KW-1185">Reference proteome</keyword>
<evidence type="ECO:0000313" key="3">
    <source>
        <dbReference type="Proteomes" id="UP001178507"/>
    </source>
</evidence>
<dbReference type="AlphaFoldDB" id="A0AA36N8X6"/>
<feature type="compositionally biased region" description="Polar residues" evidence="1">
    <location>
        <begin position="16"/>
        <end position="34"/>
    </location>
</feature>
<reference evidence="2" key="1">
    <citation type="submission" date="2023-08" db="EMBL/GenBank/DDBJ databases">
        <authorList>
            <person name="Chen Y."/>
            <person name="Shah S."/>
            <person name="Dougan E. K."/>
            <person name="Thang M."/>
            <person name="Chan C."/>
        </authorList>
    </citation>
    <scope>NUCLEOTIDE SEQUENCE</scope>
</reference>
<organism evidence="2 3">
    <name type="scientific">Effrenium voratum</name>
    <dbReference type="NCBI Taxonomy" id="2562239"/>
    <lineage>
        <taxon>Eukaryota</taxon>
        <taxon>Sar</taxon>
        <taxon>Alveolata</taxon>
        <taxon>Dinophyceae</taxon>
        <taxon>Suessiales</taxon>
        <taxon>Symbiodiniaceae</taxon>
        <taxon>Effrenium</taxon>
    </lineage>
</organism>
<accession>A0AA36N8X6</accession>
<dbReference type="EMBL" id="CAUJNA010003493">
    <property type="protein sequence ID" value="CAJ1403370.1"/>
    <property type="molecule type" value="Genomic_DNA"/>
</dbReference>
<name>A0AA36N8X6_9DINO</name>
<dbReference type="Proteomes" id="UP001178507">
    <property type="component" value="Unassembled WGS sequence"/>
</dbReference>
<comment type="caution">
    <text evidence="2">The sequence shown here is derived from an EMBL/GenBank/DDBJ whole genome shotgun (WGS) entry which is preliminary data.</text>
</comment>
<protein>
    <submittedName>
        <fullName evidence="2">Uncharacterized protein</fullName>
    </submittedName>
</protein>
<evidence type="ECO:0000256" key="1">
    <source>
        <dbReference type="SAM" id="MobiDB-lite"/>
    </source>
</evidence>
<sequence>MNTTHRSIVAASASPETDATLALQQGPESSTSLDQALPRSESAILQQRGVLHEQSRLWVWCFENPRRAWTKRFRALNRQFCSSTAYFTNSHGFGSGASRILDELSSSASAL</sequence>
<proteinExistence type="predicted"/>